<keyword evidence="4" id="KW-1185">Reference proteome</keyword>
<protein>
    <recommendedName>
        <fullName evidence="5">DUF3618 domain-containing protein</fullName>
    </recommendedName>
</protein>
<keyword evidence="2" id="KW-0812">Transmembrane</keyword>
<keyword evidence="2" id="KW-1133">Transmembrane helix</keyword>
<evidence type="ECO:0000256" key="2">
    <source>
        <dbReference type="SAM" id="Phobius"/>
    </source>
</evidence>
<gene>
    <name evidence="3" type="ORF">GCM10022263_31360</name>
</gene>
<evidence type="ECO:0000313" key="4">
    <source>
        <dbReference type="Proteomes" id="UP001500301"/>
    </source>
</evidence>
<feature type="transmembrane region" description="Helical" evidence="2">
    <location>
        <begin position="88"/>
        <end position="106"/>
    </location>
</feature>
<feature type="region of interest" description="Disordered" evidence="1">
    <location>
        <begin position="106"/>
        <end position="127"/>
    </location>
</feature>
<dbReference type="Proteomes" id="UP001500301">
    <property type="component" value="Unassembled WGS sequence"/>
</dbReference>
<organism evidence="3 4">
    <name type="scientific">Nocardioides daeguensis</name>
    <dbReference type="NCBI Taxonomy" id="908359"/>
    <lineage>
        <taxon>Bacteria</taxon>
        <taxon>Bacillati</taxon>
        <taxon>Actinomycetota</taxon>
        <taxon>Actinomycetes</taxon>
        <taxon>Propionibacteriales</taxon>
        <taxon>Nocardioidaceae</taxon>
        <taxon>Nocardioides</taxon>
    </lineage>
</organism>
<sequence length="127" mass="14081">MHRKSTAEQLRDDLRDLVDAVVPDVESAVQTVAERTPPLVHQGRAVAMEKRHQAAEALARRLPDPVLDRLPAPVTDRLPQRRRRRGRALVLFAGLGLLGTAVALVARRRNSPPPRPVRTEIGEDDQG</sequence>
<dbReference type="RefSeq" id="WP_218233674.1">
    <property type="nucleotide sequence ID" value="NZ_BAABBB010000018.1"/>
</dbReference>
<evidence type="ECO:0008006" key="5">
    <source>
        <dbReference type="Google" id="ProtNLM"/>
    </source>
</evidence>
<evidence type="ECO:0000256" key="1">
    <source>
        <dbReference type="SAM" id="MobiDB-lite"/>
    </source>
</evidence>
<proteinExistence type="predicted"/>
<name>A0ABP6VYM8_9ACTN</name>
<reference evidence="4" key="1">
    <citation type="journal article" date="2019" name="Int. J. Syst. Evol. Microbiol.">
        <title>The Global Catalogue of Microorganisms (GCM) 10K type strain sequencing project: providing services to taxonomists for standard genome sequencing and annotation.</title>
        <authorList>
            <consortium name="The Broad Institute Genomics Platform"/>
            <consortium name="The Broad Institute Genome Sequencing Center for Infectious Disease"/>
            <person name="Wu L."/>
            <person name="Ma J."/>
        </authorList>
    </citation>
    <scope>NUCLEOTIDE SEQUENCE [LARGE SCALE GENOMIC DNA]</scope>
    <source>
        <strain evidence="4">JCM 17460</strain>
    </source>
</reference>
<keyword evidence="2" id="KW-0472">Membrane</keyword>
<accession>A0ABP6VYM8</accession>
<dbReference type="EMBL" id="BAABBB010000018">
    <property type="protein sequence ID" value="GAA3541907.1"/>
    <property type="molecule type" value="Genomic_DNA"/>
</dbReference>
<comment type="caution">
    <text evidence="3">The sequence shown here is derived from an EMBL/GenBank/DDBJ whole genome shotgun (WGS) entry which is preliminary data.</text>
</comment>
<evidence type="ECO:0000313" key="3">
    <source>
        <dbReference type="EMBL" id="GAA3541907.1"/>
    </source>
</evidence>